<evidence type="ECO:0000313" key="2">
    <source>
        <dbReference type="Proteomes" id="UP001177021"/>
    </source>
</evidence>
<organism evidence="1 2">
    <name type="scientific">Trifolium pratense</name>
    <name type="common">Red clover</name>
    <dbReference type="NCBI Taxonomy" id="57577"/>
    <lineage>
        <taxon>Eukaryota</taxon>
        <taxon>Viridiplantae</taxon>
        <taxon>Streptophyta</taxon>
        <taxon>Embryophyta</taxon>
        <taxon>Tracheophyta</taxon>
        <taxon>Spermatophyta</taxon>
        <taxon>Magnoliopsida</taxon>
        <taxon>eudicotyledons</taxon>
        <taxon>Gunneridae</taxon>
        <taxon>Pentapetalae</taxon>
        <taxon>rosids</taxon>
        <taxon>fabids</taxon>
        <taxon>Fabales</taxon>
        <taxon>Fabaceae</taxon>
        <taxon>Papilionoideae</taxon>
        <taxon>50 kb inversion clade</taxon>
        <taxon>NPAAA clade</taxon>
        <taxon>Hologalegina</taxon>
        <taxon>IRL clade</taxon>
        <taxon>Trifolieae</taxon>
        <taxon>Trifolium</taxon>
    </lineage>
</organism>
<evidence type="ECO:0000313" key="1">
    <source>
        <dbReference type="EMBL" id="CAJ2639898.1"/>
    </source>
</evidence>
<name>A0ACB0J773_TRIPR</name>
<protein>
    <submittedName>
        <fullName evidence="1">Uncharacterized protein</fullName>
    </submittedName>
</protein>
<sequence length="79" mass="8819">MHCTGQSGLQFLSRHDQEISCWPSFVSSISGLILILTAQACCLLFLTTHLSLSSTLTMLLMFQCADTLLLISRHEIYDI</sequence>
<reference evidence="1" key="1">
    <citation type="submission" date="2023-10" db="EMBL/GenBank/DDBJ databases">
        <authorList>
            <person name="Rodriguez Cubillos JULIANA M."/>
            <person name="De Vega J."/>
        </authorList>
    </citation>
    <scope>NUCLEOTIDE SEQUENCE</scope>
</reference>
<keyword evidence="2" id="KW-1185">Reference proteome</keyword>
<proteinExistence type="predicted"/>
<dbReference type="EMBL" id="CASHSV030000024">
    <property type="protein sequence ID" value="CAJ2639898.1"/>
    <property type="molecule type" value="Genomic_DNA"/>
</dbReference>
<comment type="caution">
    <text evidence="1">The sequence shown here is derived from an EMBL/GenBank/DDBJ whole genome shotgun (WGS) entry which is preliminary data.</text>
</comment>
<dbReference type="Proteomes" id="UP001177021">
    <property type="component" value="Unassembled WGS sequence"/>
</dbReference>
<accession>A0ACB0J773</accession>
<gene>
    <name evidence="1" type="ORF">MILVUS5_LOCUS9845</name>
</gene>